<dbReference type="SUPFAM" id="SSF51161">
    <property type="entry name" value="Trimeric LpxA-like enzymes"/>
    <property type="match status" value="1"/>
</dbReference>
<dbReference type="GO" id="GO:0016740">
    <property type="term" value="F:transferase activity"/>
    <property type="evidence" value="ECO:0007669"/>
    <property type="project" value="UniProtKB-KW"/>
</dbReference>
<evidence type="ECO:0000313" key="4">
    <source>
        <dbReference type="Proteomes" id="UP000245051"/>
    </source>
</evidence>
<reference evidence="3 5" key="2">
    <citation type="submission" date="2018-07" db="EMBL/GenBank/DDBJ databases">
        <title>Whole Genome Shotgun Sequence of Streptomyces spongiicola strain 531S.</title>
        <authorList>
            <person name="Dohra H."/>
            <person name="Kodani S."/>
        </authorList>
    </citation>
    <scope>NUCLEOTIDE SEQUENCE [LARGE SCALE GENOMIC DNA]</scope>
    <source>
        <strain evidence="3 5">531S</strain>
    </source>
</reference>
<dbReference type="RefSeq" id="WP_109295853.1">
    <property type="nucleotide sequence ID" value="NZ_BGZL01000019.1"/>
</dbReference>
<name>A0A2S1Z3R4_9ACTN</name>
<keyword evidence="4" id="KW-1185">Reference proteome</keyword>
<dbReference type="OrthoDB" id="9803036at2"/>
<evidence type="ECO:0000313" key="2">
    <source>
        <dbReference type="EMBL" id="AWK10960.1"/>
    </source>
</evidence>
<protein>
    <submittedName>
        <fullName evidence="3">Transferase</fullName>
    </submittedName>
</protein>
<dbReference type="Proteomes" id="UP000245051">
    <property type="component" value="Chromosome"/>
</dbReference>
<dbReference type="EMBL" id="CP029254">
    <property type="protein sequence ID" value="AWK10960.1"/>
    <property type="molecule type" value="Genomic_DNA"/>
</dbReference>
<organism evidence="3 5">
    <name type="scientific">Streptomyces spongiicola</name>
    <dbReference type="NCBI Taxonomy" id="1690221"/>
    <lineage>
        <taxon>Bacteria</taxon>
        <taxon>Bacillati</taxon>
        <taxon>Actinomycetota</taxon>
        <taxon>Actinomycetes</taxon>
        <taxon>Kitasatosporales</taxon>
        <taxon>Streptomycetaceae</taxon>
        <taxon>Streptomyces</taxon>
    </lineage>
</organism>
<proteinExistence type="predicted"/>
<dbReference type="KEGG" id="sspo:DDQ41_20900"/>
<feature type="domain" description="Mannose-1-phosphate guanyltransferase C-terminal" evidence="1">
    <location>
        <begin position="54"/>
        <end position="139"/>
    </location>
</feature>
<dbReference type="PANTHER" id="PTHR22572">
    <property type="entry name" value="SUGAR-1-PHOSPHATE GUANYL TRANSFERASE"/>
    <property type="match status" value="1"/>
</dbReference>
<dbReference type="InterPro" id="IPR056729">
    <property type="entry name" value="GMPPB_C"/>
</dbReference>
<dbReference type="Pfam" id="PF25087">
    <property type="entry name" value="GMPPB_C"/>
    <property type="match status" value="1"/>
</dbReference>
<dbReference type="InterPro" id="IPR050486">
    <property type="entry name" value="Mannose-1P_guanyltransferase"/>
</dbReference>
<evidence type="ECO:0000259" key="1">
    <source>
        <dbReference type="Pfam" id="PF25087"/>
    </source>
</evidence>
<gene>
    <name evidence="2" type="ORF">DDQ41_20900</name>
    <name evidence="3" type="ORF">SSP531S_50100</name>
</gene>
<reference evidence="2 4" key="1">
    <citation type="submission" date="2018-05" db="EMBL/GenBank/DDBJ databases">
        <title>Complete genome sequence of the Type Strain of Streptomyces spongiicola HNM0071, the producer of staurosporine.</title>
        <authorList>
            <person name="Zhou S."/>
            <person name="Huang X."/>
        </authorList>
    </citation>
    <scope>NUCLEOTIDE SEQUENCE [LARGE SCALE GENOMIC DNA]</scope>
    <source>
        <strain evidence="2 4">HNM0071</strain>
    </source>
</reference>
<keyword evidence="3" id="KW-0808">Transferase</keyword>
<dbReference type="Gene3D" id="2.160.10.10">
    <property type="entry name" value="Hexapeptide repeat proteins"/>
    <property type="match status" value="1"/>
</dbReference>
<dbReference type="AlphaFoldDB" id="A0A2S1Z3R4"/>
<dbReference type="EMBL" id="BGZL01000019">
    <property type="protein sequence ID" value="GBQ03535.1"/>
    <property type="molecule type" value="Genomic_DNA"/>
</dbReference>
<dbReference type="Proteomes" id="UP000265354">
    <property type="component" value="Unassembled WGS sequence"/>
</dbReference>
<dbReference type="InterPro" id="IPR011004">
    <property type="entry name" value="Trimer_LpxA-like_sf"/>
</dbReference>
<accession>A0A2S1Z3R4</accession>
<sequence>MDPIVLGNYITAPTVGAIATTTYRGLEKFGLADFLARWRGLQHEALTMLGEDQRIHPSASIHPTAIIGEDVIIGPNVKVHEFTTVRKGSVLCAGAQVGFNCEVTAAFVGEDAVLGHRIGVNRTIIGARAHLSASVTVAAINMTTDMRRPDREVIIRTGLGLYRCGTTQFGAVIGDDTQTGNSISIGPGVAIGRRCQITSGVALAIRGIPQDCTVSAPHATEATVRRRRRTLPPSQTTK</sequence>
<evidence type="ECO:0000313" key="3">
    <source>
        <dbReference type="EMBL" id="GBQ03535.1"/>
    </source>
</evidence>
<evidence type="ECO:0000313" key="5">
    <source>
        <dbReference type="Proteomes" id="UP000265354"/>
    </source>
</evidence>